<keyword evidence="14" id="KW-1185">Reference proteome</keyword>
<dbReference type="GO" id="GO:0019221">
    <property type="term" value="P:cytokine-mediated signaling pathway"/>
    <property type="evidence" value="ECO:0007669"/>
    <property type="project" value="TreeGrafter"/>
</dbReference>
<evidence type="ECO:0000256" key="9">
    <source>
        <dbReference type="ARBA" id="ARBA00023198"/>
    </source>
</evidence>
<keyword evidence="10" id="KW-0458">Lysosome</keyword>
<accession>A0A9Y4N1Z9</accession>
<evidence type="ECO:0000256" key="2">
    <source>
        <dbReference type="ARBA" id="ARBA00004514"/>
    </source>
</evidence>
<dbReference type="GeneID" id="103365194"/>
<name>A0A9Y4N1Z9_9TELE</name>
<evidence type="ECO:0000313" key="14">
    <source>
        <dbReference type="Proteomes" id="UP000694891"/>
    </source>
</evidence>
<dbReference type="SMART" id="SM00125">
    <property type="entry name" value="IL1"/>
    <property type="match status" value="1"/>
</dbReference>
<keyword evidence="6" id="KW-0202">Cytokine</keyword>
<feature type="region of interest" description="Disordered" evidence="13">
    <location>
        <begin position="31"/>
        <end position="77"/>
    </location>
</feature>
<evidence type="ECO:0000256" key="1">
    <source>
        <dbReference type="ARBA" id="ARBA00004371"/>
    </source>
</evidence>
<dbReference type="RefSeq" id="XP_008290786.1">
    <property type="nucleotide sequence ID" value="XM_008292564.1"/>
</dbReference>
<dbReference type="Gene3D" id="2.80.10.50">
    <property type="match status" value="1"/>
</dbReference>
<keyword evidence="11" id="KW-0497">Mitogen</keyword>
<dbReference type="GO" id="GO:0006955">
    <property type="term" value="P:immune response"/>
    <property type="evidence" value="ECO:0007669"/>
    <property type="project" value="InterPro"/>
</dbReference>
<dbReference type="CDD" id="cd00100">
    <property type="entry name" value="beta-trefoil_IL1"/>
    <property type="match status" value="1"/>
</dbReference>
<dbReference type="GO" id="GO:0005829">
    <property type="term" value="C:cytosol"/>
    <property type="evidence" value="ECO:0007669"/>
    <property type="project" value="UniProtKB-SubCell"/>
</dbReference>
<dbReference type="GO" id="GO:0005615">
    <property type="term" value="C:extracellular space"/>
    <property type="evidence" value="ECO:0007669"/>
    <property type="project" value="UniProtKB-KW"/>
</dbReference>
<evidence type="ECO:0000256" key="7">
    <source>
        <dbReference type="ARBA" id="ARBA00022525"/>
    </source>
</evidence>
<reference evidence="15" key="1">
    <citation type="submission" date="2025-08" db="UniProtKB">
        <authorList>
            <consortium name="RefSeq"/>
        </authorList>
    </citation>
    <scope>IDENTIFICATION</scope>
</reference>
<dbReference type="GO" id="GO:0005125">
    <property type="term" value="F:cytokine activity"/>
    <property type="evidence" value="ECO:0007669"/>
    <property type="project" value="UniProtKB-UniRule"/>
</dbReference>
<dbReference type="GO" id="GO:0071222">
    <property type="term" value="P:cellular response to lipopolysaccharide"/>
    <property type="evidence" value="ECO:0007669"/>
    <property type="project" value="TreeGrafter"/>
</dbReference>
<keyword evidence="5" id="KW-0963">Cytoplasm</keyword>
<dbReference type="InterPro" id="IPR008996">
    <property type="entry name" value="IL1/FGF"/>
</dbReference>
<comment type="similarity">
    <text evidence="4 12">Belongs to the IL-1 family.</text>
</comment>
<proteinExistence type="inferred from homology"/>
<dbReference type="AlphaFoldDB" id="A0A9Y4N1Z9"/>
<dbReference type="GO" id="GO:0001660">
    <property type="term" value="P:fever generation"/>
    <property type="evidence" value="ECO:0007669"/>
    <property type="project" value="UniProtKB-KW"/>
</dbReference>
<evidence type="ECO:0000256" key="11">
    <source>
        <dbReference type="ARBA" id="ARBA00023246"/>
    </source>
</evidence>
<organism evidence="14 15">
    <name type="scientific">Stegastes partitus</name>
    <name type="common">bicolor damselfish</name>
    <dbReference type="NCBI Taxonomy" id="144197"/>
    <lineage>
        <taxon>Eukaryota</taxon>
        <taxon>Metazoa</taxon>
        <taxon>Chordata</taxon>
        <taxon>Craniata</taxon>
        <taxon>Vertebrata</taxon>
        <taxon>Euteleostomi</taxon>
        <taxon>Actinopterygii</taxon>
        <taxon>Neopterygii</taxon>
        <taxon>Teleostei</taxon>
        <taxon>Neoteleostei</taxon>
        <taxon>Acanthomorphata</taxon>
        <taxon>Ovalentaria</taxon>
        <taxon>Pomacentridae</taxon>
        <taxon>Stegastes</taxon>
    </lineage>
</organism>
<sequence>MDLDSEVNGGVLILHQIHEGKHQYEVEKVVKSRKDNSKKMFVSLQPPSPPQTVHKAGHKKEQTEQPPPSEDTLHPVSKESMMMNFHWDMKREEDLNECEEKKEGEEKETGGQEDVSQAQNDDDEEEEEEEEERDLLIVTMTKTSISVVRGRGCDGDSPCQGCHGTGCILSDVVMVSESSTVTLVPRGSGSFKQEKLSNVTVEHVDTHRYLRGHCSQRSLYVSPNPEKITIYYYKSSFMDRNFRGVPVVLNLTQSNCYLRCCKEGARVFLQVETCESQRLKQISKSDESTMSFVFYMKSDKSRQRKFESVLHHGWFIHIVTESDSVEMATLDGHVAAHSFLFVIQK</sequence>
<dbReference type="InterPro" id="IPR000975">
    <property type="entry name" value="IL-1_fam"/>
</dbReference>
<dbReference type="GO" id="GO:0005764">
    <property type="term" value="C:lysosome"/>
    <property type="evidence" value="ECO:0007669"/>
    <property type="project" value="UniProtKB-SubCell"/>
</dbReference>
<evidence type="ECO:0000256" key="6">
    <source>
        <dbReference type="ARBA" id="ARBA00022514"/>
    </source>
</evidence>
<evidence type="ECO:0000313" key="15">
    <source>
        <dbReference type="RefSeq" id="XP_008290786.1"/>
    </source>
</evidence>
<dbReference type="GO" id="GO:0010628">
    <property type="term" value="P:positive regulation of gene expression"/>
    <property type="evidence" value="ECO:0007669"/>
    <property type="project" value="TreeGrafter"/>
</dbReference>
<dbReference type="GO" id="GO:0051781">
    <property type="term" value="P:positive regulation of cell division"/>
    <property type="evidence" value="ECO:0007669"/>
    <property type="project" value="UniProtKB-KW"/>
</dbReference>
<comment type="subcellular location">
    <subcellularLocation>
        <location evidence="2">Cytoplasm</location>
        <location evidence="2">Cytosol</location>
    </subcellularLocation>
    <subcellularLocation>
        <location evidence="1">Lysosome</location>
    </subcellularLocation>
    <subcellularLocation>
        <location evidence="3">Secreted</location>
        <location evidence="3">Extracellular exosome</location>
    </subcellularLocation>
</comment>
<dbReference type="PRINTS" id="PR00264">
    <property type="entry name" value="INTERLEUKIN1"/>
</dbReference>
<gene>
    <name evidence="15" type="primary">LOC103365194</name>
</gene>
<dbReference type="SUPFAM" id="SSF50353">
    <property type="entry name" value="Cytokine"/>
    <property type="match status" value="1"/>
</dbReference>
<evidence type="ECO:0000256" key="5">
    <source>
        <dbReference type="ARBA" id="ARBA00022490"/>
    </source>
</evidence>
<feature type="compositionally biased region" description="Basic and acidic residues" evidence="13">
    <location>
        <begin position="93"/>
        <end position="110"/>
    </location>
</feature>
<dbReference type="Pfam" id="PF00340">
    <property type="entry name" value="IL1"/>
    <property type="match status" value="1"/>
</dbReference>
<feature type="region of interest" description="Disordered" evidence="13">
    <location>
        <begin position="93"/>
        <end position="134"/>
    </location>
</feature>
<evidence type="ECO:0000256" key="13">
    <source>
        <dbReference type="SAM" id="MobiDB-lite"/>
    </source>
</evidence>
<protein>
    <recommendedName>
        <fullName evidence="12">Interleukin-1</fullName>
    </recommendedName>
</protein>
<evidence type="ECO:0000256" key="3">
    <source>
        <dbReference type="ARBA" id="ARBA00004550"/>
    </source>
</evidence>
<dbReference type="PANTHER" id="PTHR10078">
    <property type="entry name" value="INTERLEUKIN-1 FAMILY MEMBER"/>
    <property type="match status" value="1"/>
</dbReference>
<evidence type="ECO:0000256" key="10">
    <source>
        <dbReference type="ARBA" id="ARBA00023228"/>
    </source>
</evidence>
<dbReference type="PANTHER" id="PTHR10078:SF30">
    <property type="entry name" value="INTERLEUKIN-1 BETA"/>
    <property type="match status" value="1"/>
</dbReference>
<evidence type="ECO:0000256" key="4">
    <source>
        <dbReference type="ARBA" id="ARBA00010448"/>
    </source>
</evidence>
<evidence type="ECO:0000256" key="8">
    <source>
        <dbReference type="ARBA" id="ARBA00022620"/>
    </source>
</evidence>
<dbReference type="GO" id="GO:0005149">
    <property type="term" value="F:interleukin-1 receptor binding"/>
    <property type="evidence" value="ECO:0007669"/>
    <property type="project" value="UniProtKB-UniRule"/>
</dbReference>
<feature type="compositionally biased region" description="Acidic residues" evidence="13">
    <location>
        <begin position="120"/>
        <end position="133"/>
    </location>
</feature>
<keyword evidence="9" id="KW-0395">Inflammatory response</keyword>
<keyword evidence="7 12" id="KW-0964">Secreted</keyword>
<evidence type="ECO:0000256" key="12">
    <source>
        <dbReference type="RuleBase" id="RU003753"/>
    </source>
</evidence>
<dbReference type="Proteomes" id="UP000694891">
    <property type="component" value="Unplaced"/>
</dbReference>
<keyword evidence="8" id="KW-0666">Pyrogen</keyword>